<dbReference type="EMBL" id="CAJZBQ010000029">
    <property type="protein sequence ID" value="CAG9321889.1"/>
    <property type="molecule type" value="Genomic_DNA"/>
</dbReference>
<sequence length="217" mass="24837">MITDESRFNFNILYTLRCAIQSDNLPQVINILNSNPTFCPDNYLMGSCSTFHYACSEGAKECLNYFLKDCHCNPNSISSPYGMTPAHLTVIHGKKELLEMLHEANANLRIEDSQGENILHKAALRGDIELAQELLEKYSLKDLLIKPDNRGVLPCQGLKELMAKGMHPKLLTKDREKSMNELESLLHYLNVETLYIQNWNARKNALFLRLLLRQQLV</sequence>
<accession>A0AAU9J7Z8</accession>
<keyword evidence="1" id="KW-0677">Repeat</keyword>
<dbReference type="PROSITE" id="PS50088">
    <property type="entry name" value="ANK_REPEAT"/>
    <property type="match status" value="1"/>
</dbReference>
<reference evidence="4" key="1">
    <citation type="submission" date="2021-09" db="EMBL/GenBank/DDBJ databases">
        <authorList>
            <consortium name="AG Swart"/>
            <person name="Singh M."/>
            <person name="Singh A."/>
            <person name="Seah K."/>
            <person name="Emmerich C."/>
        </authorList>
    </citation>
    <scope>NUCLEOTIDE SEQUENCE</scope>
    <source>
        <strain evidence="4">ATCC30299</strain>
    </source>
</reference>
<dbReference type="InterPro" id="IPR036770">
    <property type="entry name" value="Ankyrin_rpt-contain_sf"/>
</dbReference>
<dbReference type="InterPro" id="IPR002110">
    <property type="entry name" value="Ankyrin_rpt"/>
</dbReference>
<dbReference type="AlphaFoldDB" id="A0AAU9J7Z8"/>
<evidence type="ECO:0000256" key="3">
    <source>
        <dbReference type="PROSITE-ProRule" id="PRU00023"/>
    </source>
</evidence>
<evidence type="ECO:0000256" key="2">
    <source>
        <dbReference type="ARBA" id="ARBA00023043"/>
    </source>
</evidence>
<dbReference type="PROSITE" id="PS50297">
    <property type="entry name" value="ANK_REP_REGION"/>
    <property type="match status" value="1"/>
</dbReference>
<evidence type="ECO:0000256" key="1">
    <source>
        <dbReference type="ARBA" id="ARBA00022737"/>
    </source>
</evidence>
<comment type="caution">
    <text evidence="4">The sequence shown here is derived from an EMBL/GenBank/DDBJ whole genome shotgun (WGS) entry which is preliminary data.</text>
</comment>
<keyword evidence="5" id="KW-1185">Reference proteome</keyword>
<name>A0AAU9J7Z8_9CILI</name>
<dbReference type="Pfam" id="PF12796">
    <property type="entry name" value="Ank_2"/>
    <property type="match status" value="1"/>
</dbReference>
<keyword evidence="2 3" id="KW-0040">ANK repeat</keyword>
<dbReference type="Proteomes" id="UP001162131">
    <property type="component" value="Unassembled WGS sequence"/>
</dbReference>
<dbReference type="SMART" id="SM00248">
    <property type="entry name" value="ANK"/>
    <property type="match status" value="3"/>
</dbReference>
<dbReference type="PANTHER" id="PTHR24198">
    <property type="entry name" value="ANKYRIN REPEAT AND PROTEIN KINASE DOMAIN-CONTAINING PROTEIN"/>
    <property type="match status" value="1"/>
</dbReference>
<dbReference type="PANTHER" id="PTHR24198:SF165">
    <property type="entry name" value="ANKYRIN REPEAT-CONTAINING PROTEIN-RELATED"/>
    <property type="match status" value="1"/>
</dbReference>
<dbReference type="Gene3D" id="1.25.40.20">
    <property type="entry name" value="Ankyrin repeat-containing domain"/>
    <property type="match status" value="1"/>
</dbReference>
<evidence type="ECO:0000313" key="5">
    <source>
        <dbReference type="Proteomes" id="UP001162131"/>
    </source>
</evidence>
<dbReference type="SUPFAM" id="SSF48403">
    <property type="entry name" value="Ankyrin repeat"/>
    <property type="match status" value="1"/>
</dbReference>
<evidence type="ECO:0000313" key="4">
    <source>
        <dbReference type="EMBL" id="CAG9321889.1"/>
    </source>
</evidence>
<organism evidence="4 5">
    <name type="scientific">Blepharisma stoltei</name>
    <dbReference type="NCBI Taxonomy" id="1481888"/>
    <lineage>
        <taxon>Eukaryota</taxon>
        <taxon>Sar</taxon>
        <taxon>Alveolata</taxon>
        <taxon>Ciliophora</taxon>
        <taxon>Postciliodesmatophora</taxon>
        <taxon>Heterotrichea</taxon>
        <taxon>Heterotrichida</taxon>
        <taxon>Blepharismidae</taxon>
        <taxon>Blepharisma</taxon>
    </lineage>
</organism>
<protein>
    <submittedName>
        <fullName evidence="4">Uncharacterized protein</fullName>
    </submittedName>
</protein>
<gene>
    <name evidence="4" type="ORF">BSTOLATCC_MIC29794</name>
</gene>
<feature type="repeat" description="ANK" evidence="3">
    <location>
        <begin position="81"/>
        <end position="113"/>
    </location>
</feature>
<proteinExistence type="predicted"/>